<dbReference type="InterPro" id="IPR041581">
    <property type="entry name" value="Glyoxalase_6"/>
</dbReference>
<dbReference type="CDD" id="cd06587">
    <property type="entry name" value="VOC"/>
    <property type="match status" value="1"/>
</dbReference>
<keyword evidence="3" id="KW-1185">Reference proteome</keyword>
<reference evidence="2" key="1">
    <citation type="submission" date="2021-01" db="EMBL/GenBank/DDBJ databases">
        <title>Whole genome shotgun sequence of Sphaerisporangium rufum NBRC 109079.</title>
        <authorList>
            <person name="Komaki H."/>
            <person name="Tamura T."/>
        </authorList>
    </citation>
    <scope>NUCLEOTIDE SEQUENCE</scope>
    <source>
        <strain evidence="2">NBRC 109079</strain>
    </source>
</reference>
<proteinExistence type="predicted"/>
<dbReference type="RefSeq" id="WP_203990025.1">
    <property type="nucleotide sequence ID" value="NZ_BOOU01000064.1"/>
</dbReference>
<dbReference type="EMBL" id="BOOU01000064">
    <property type="protein sequence ID" value="GII79850.1"/>
    <property type="molecule type" value="Genomic_DNA"/>
</dbReference>
<evidence type="ECO:0000313" key="2">
    <source>
        <dbReference type="EMBL" id="GII79850.1"/>
    </source>
</evidence>
<dbReference type="Gene3D" id="3.10.180.10">
    <property type="entry name" value="2,3-Dihydroxybiphenyl 1,2-Dioxygenase, domain 1"/>
    <property type="match status" value="1"/>
</dbReference>
<feature type="domain" description="VOC" evidence="1">
    <location>
        <begin position="6"/>
        <end position="125"/>
    </location>
</feature>
<evidence type="ECO:0000259" key="1">
    <source>
        <dbReference type="PROSITE" id="PS51819"/>
    </source>
</evidence>
<comment type="caution">
    <text evidence="2">The sequence shown here is derived from an EMBL/GenBank/DDBJ whole genome shotgun (WGS) entry which is preliminary data.</text>
</comment>
<dbReference type="Proteomes" id="UP000655287">
    <property type="component" value="Unassembled WGS sequence"/>
</dbReference>
<dbReference type="InterPro" id="IPR037523">
    <property type="entry name" value="VOC_core"/>
</dbReference>
<accession>A0A919R9L7</accession>
<gene>
    <name evidence="2" type="ORF">Sru01_48320</name>
</gene>
<dbReference type="SUPFAM" id="SSF54593">
    <property type="entry name" value="Glyoxalase/Bleomycin resistance protein/Dihydroxybiphenyl dioxygenase"/>
    <property type="match status" value="1"/>
</dbReference>
<dbReference type="InterPro" id="IPR029068">
    <property type="entry name" value="Glyas_Bleomycin-R_OHBP_Dase"/>
</dbReference>
<evidence type="ECO:0000313" key="3">
    <source>
        <dbReference type="Proteomes" id="UP000655287"/>
    </source>
</evidence>
<dbReference type="Pfam" id="PF18029">
    <property type="entry name" value="Glyoxalase_6"/>
    <property type="match status" value="1"/>
</dbReference>
<dbReference type="PANTHER" id="PTHR35908">
    <property type="entry name" value="HYPOTHETICAL FUSION PROTEIN"/>
    <property type="match status" value="1"/>
</dbReference>
<dbReference type="PANTHER" id="PTHR35908:SF1">
    <property type="entry name" value="CONSERVED PROTEIN"/>
    <property type="match status" value="1"/>
</dbReference>
<dbReference type="PROSITE" id="PS51819">
    <property type="entry name" value="VOC"/>
    <property type="match status" value="1"/>
</dbReference>
<name>A0A919R9L7_9ACTN</name>
<sequence length="125" mass="13975">MEPIARLRNIVVDCPDPKALADFYAGVTGWEITNADDEWVSLHDGGAVRLCFQRAEDHRPPDWPGSERPQQLHLDFRVDDMAAAEARVLALGAVKHDHQPGEEDPDEDFRVYLDPAGHPFCLFAG</sequence>
<dbReference type="AlphaFoldDB" id="A0A919R9L7"/>
<protein>
    <recommendedName>
        <fullName evidence="1">VOC domain-containing protein</fullName>
    </recommendedName>
</protein>
<organism evidence="2 3">
    <name type="scientific">Sphaerisporangium rufum</name>
    <dbReference type="NCBI Taxonomy" id="1381558"/>
    <lineage>
        <taxon>Bacteria</taxon>
        <taxon>Bacillati</taxon>
        <taxon>Actinomycetota</taxon>
        <taxon>Actinomycetes</taxon>
        <taxon>Streptosporangiales</taxon>
        <taxon>Streptosporangiaceae</taxon>
        <taxon>Sphaerisporangium</taxon>
    </lineage>
</organism>